<dbReference type="Proteomes" id="UP001353858">
    <property type="component" value="Unassembled WGS sequence"/>
</dbReference>
<evidence type="ECO:0000313" key="3">
    <source>
        <dbReference type="Proteomes" id="UP001353858"/>
    </source>
</evidence>
<keyword evidence="3" id="KW-1185">Reference proteome</keyword>
<name>A0AAN7PGC2_9COLE</name>
<reference evidence="3" key="1">
    <citation type="submission" date="2023-01" db="EMBL/GenBank/DDBJ databases">
        <title>Key to firefly adult light organ development and bioluminescence: homeobox transcription factors regulate luciferase expression and transportation to peroxisome.</title>
        <authorList>
            <person name="Fu X."/>
        </authorList>
    </citation>
    <scope>NUCLEOTIDE SEQUENCE [LARGE SCALE GENOMIC DNA]</scope>
</reference>
<gene>
    <name evidence="2" type="ORF">RN001_005330</name>
</gene>
<protein>
    <recommendedName>
        <fullName evidence="1">Mutator-like transposase domain-containing protein</fullName>
    </recommendedName>
</protein>
<organism evidence="2 3">
    <name type="scientific">Aquatica leii</name>
    <dbReference type="NCBI Taxonomy" id="1421715"/>
    <lineage>
        <taxon>Eukaryota</taxon>
        <taxon>Metazoa</taxon>
        <taxon>Ecdysozoa</taxon>
        <taxon>Arthropoda</taxon>
        <taxon>Hexapoda</taxon>
        <taxon>Insecta</taxon>
        <taxon>Pterygota</taxon>
        <taxon>Neoptera</taxon>
        <taxon>Endopterygota</taxon>
        <taxon>Coleoptera</taxon>
        <taxon>Polyphaga</taxon>
        <taxon>Elateriformia</taxon>
        <taxon>Elateroidea</taxon>
        <taxon>Lampyridae</taxon>
        <taxon>Luciolinae</taxon>
        <taxon>Aquatica</taxon>
    </lineage>
</organism>
<dbReference type="EMBL" id="JARPUR010000002">
    <property type="protein sequence ID" value="KAK4882011.1"/>
    <property type="molecule type" value="Genomic_DNA"/>
</dbReference>
<proteinExistence type="predicted"/>
<dbReference type="InterPro" id="IPR049012">
    <property type="entry name" value="Mutator_transp_dom"/>
</dbReference>
<dbReference type="AlphaFoldDB" id="A0AAN7PGC2"/>
<accession>A0AAN7PGC2</accession>
<dbReference type="Pfam" id="PF20700">
    <property type="entry name" value="Mutator"/>
    <property type="match status" value="1"/>
</dbReference>
<evidence type="ECO:0000259" key="1">
    <source>
        <dbReference type="Pfam" id="PF20700"/>
    </source>
</evidence>
<feature type="domain" description="Mutator-like transposase" evidence="1">
    <location>
        <begin position="7"/>
        <end position="151"/>
    </location>
</feature>
<comment type="caution">
    <text evidence="2">The sequence shown here is derived from an EMBL/GenBank/DDBJ whole genome shotgun (WGS) entry which is preliminary data.</text>
</comment>
<evidence type="ECO:0000313" key="2">
    <source>
        <dbReference type="EMBL" id="KAK4882011.1"/>
    </source>
</evidence>
<sequence>MNSSINDMEAAGKKEHQIAVEKGCVDSDGIPWISVYLDGGWSKRSYGHNYNAASGVAVIIGRETKKVLYLGIRNKFCIICTKATNKDIEPAPHTCFKNWAGSSSGMESDIIVEGFCRSIEMHNLRYKQFIADGDSCVYAKIQQIVPYGAQVNEYNLLF</sequence>